<feature type="domain" description="RecA family profile 2" evidence="12">
    <location>
        <begin position="267"/>
        <end position="326"/>
    </location>
</feature>
<evidence type="ECO:0000313" key="13">
    <source>
        <dbReference type="EMBL" id="QYZ78524.1"/>
    </source>
</evidence>
<keyword evidence="3 9" id="KW-0547">Nucleotide-binding</keyword>
<dbReference type="PANTHER" id="PTHR22942:SF30">
    <property type="entry name" value="MEIOTIC RECOMBINATION PROTEIN DMC1_LIM15 HOMOLOG"/>
    <property type="match status" value="1"/>
</dbReference>
<dbReference type="Gene3D" id="1.10.150.20">
    <property type="entry name" value="5' to 3' exonuclease, C-terminal subdomain"/>
    <property type="match status" value="1"/>
</dbReference>
<dbReference type="SMART" id="SM00278">
    <property type="entry name" value="HhH1"/>
    <property type="match status" value="2"/>
</dbReference>
<dbReference type="NCBIfam" id="TIGR02236">
    <property type="entry name" value="recomb_radA"/>
    <property type="match status" value="1"/>
</dbReference>
<evidence type="ECO:0000256" key="1">
    <source>
        <dbReference type="ARBA" id="ARBA00008050"/>
    </source>
</evidence>
<dbReference type="PANTHER" id="PTHR22942">
    <property type="entry name" value="RECA/RAD51/RADA DNA STRAND-PAIRING FAMILY MEMBER"/>
    <property type="match status" value="1"/>
</dbReference>
<dbReference type="InterPro" id="IPR016467">
    <property type="entry name" value="DNA_recomb/repair_RecA-like"/>
</dbReference>
<evidence type="ECO:0000313" key="14">
    <source>
        <dbReference type="Proteomes" id="UP000826709"/>
    </source>
</evidence>
<reference evidence="13" key="1">
    <citation type="journal article" date="2005" name="Int. J. Syst. Evol. Microbiol.">
        <title>Methanofollis formosanus sp. nov., isolated from a fish pond.</title>
        <authorList>
            <person name="Wu S.Y."/>
            <person name="Chen S.C."/>
            <person name="Lai M.C."/>
        </authorList>
    </citation>
    <scope>NUCLEOTIDE SEQUENCE</scope>
    <source>
        <strain evidence="13">ML15</strain>
    </source>
</reference>
<accession>A0A8G1EFV5</accession>
<dbReference type="Proteomes" id="UP000826709">
    <property type="component" value="Chromosome"/>
</dbReference>
<feature type="domain" description="RecA family profile 1" evidence="11">
    <location>
        <begin position="80"/>
        <end position="262"/>
    </location>
</feature>
<gene>
    <name evidence="9 13" type="primary">radA</name>
    <name evidence="13" type="ORF">E2N92_03310</name>
</gene>
<dbReference type="GO" id="GO:0006310">
    <property type="term" value="P:DNA recombination"/>
    <property type="evidence" value="ECO:0007669"/>
    <property type="project" value="UniProtKB-UniRule"/>
</dbReference>
<dbReference type="AlphaFoldDB" id="A0A8G1EFV5"/>
<dbReference type="EMBL" id="CP037968">
    <property type="protein sequence ID" value="QYZ78524.1"/>
    <property type="molecule type" value="Genomic_DNA"/>
</dbReference>
<keyword evidence="6 9" id="KW-0238">DNA-binding</keyword>
<comment type="function">
    <text evidence="8 9 10">Involved in DNA repair and in homologous recombination. Binds and assemble on single-stranded DNA to form a nucleoprotein filament. Hydrolyzes ATP in a ssDNA-dependent manner and promotes DNA strand exchange between homologous DNA molecules.</text>
</comment>
<dbReference type="OrthoDB" id="31129at2157"/>
<dbReference type="SUPFAM" id="SSF52540">
    <property type="entry name" value="P-loop containing nucleoside triphosphate hydrolases"/>
    <property type="match status" value="1"/>
</dbReference>
<evidence type="ECO:0000256" key="9">
    <source>
        <dbReference type="HAMAP-Rule" id="MF_00348"/>
    </source>
</evidence>
<dbReference type="Pfam" id="PF14520">
    <property type="entry name" value="HHH_5"/>
    <property type="match status" value="1"/>
</dbReference>
<evidence type="ECO:0000256" key="6">
    <source>
        <dbReference type="ARBA" id="ARBA00023125"/>
    </source>
</evidence>
<reference evidence="13" key="2">
    <citation type="submission" date="2019-03" db="EMBL/GenBank/DDBJ databases">
        <authorList>
            <person name="Chen S.-C."/>
            <person name="Wu S.-Y."/>
            <person name="Lai M.-C."/>
        </authorList>
    </citation>
    <scope>NUCLEOTIDE SEQUENCE</scope>
    <source>
        <strain evidence="13">ML15</strain>
    </source>
</reference>
<dbReference type="GO" id="GO:0006281">
    <property type="term" value="P:DNA repair"/>
    <property type="evidence" value="ECO:0007669"/>
    <property type="project" value="UniProtKB-UniRule"/>
</dbReference>
<keyword evidence="4 9" id="KW-0227">DNA damage</keyword>
<evidence type="ECO:0000256" key="5">
    <source>
        <dbReference type="ARBA" id="ARBA00022840"/>
    </source>
</evidence>
<comment type="similarity">
    <text evidence="1 9 10">Belongs to the eukaryotic RecA-like protein family.</text>
</comment>
<evidence type="ECO:0000256" key="7">
    <source>
        <dbReference type="ARBA" id="ARBA00023172"/>
    </source>
</evidence>
<dbReference type="KEGG" id="mfk:E2N92_03310"/>
<dbReference type="GO" id="GO:0003684">
    <property type="term" value="F:damaged DNA binding"/>
    <property type="evidence" value="ECO:0007669"/>
    <property type="project" value="UniProtKB-UniRule"/>
</dbReference>
<organism evidence="13 14">
    <name type="scientific">Methanofollis formosanus</name>
    <dbReference type="NCBI Taxonomy" id="299308"/>
    <lineage>
        <taxon>Archaea</taxon>
        <taxon>Methanobacteriati</taxon>
        <taxon>Methanobacteriota</taxon>
        <taxon>Stenosarchaea group</taxon>
        <taxon>Methanomicrobia</taxon>
        <taxon>Methanomicrobiales</taxon>
        <taxon>Methanomicrobiaceae</taxon>
        <taxon>Methanofollis</taxon>
    </lineage>
</organism>
<dbReference type="GO" id="GO:0005524">
    <property type="term" value="F:ATP binding"/>
    <property type="evidence" value="ECO:0007669"/>
    <property type="project" value="UniProtKB-UniRule"/>
</dbReference>
<dbReference type="InterPro" id="IPR013632">
    <property type="entry name" value="Rad51_C"/>
</dbReference>
<dbReference type="Pfam" id="PF08423">
    <property type="entry name" value="Rad51"/>
    <property type="match status" value="1"/>
</dbReference>
<dbReference type="InterPro" id="IPR011938">
    <property type="entry name" value="DNA_recomb/repair_RadA"/>
</dbReference>
<keyword evidence="7 9" id="KW-0233">DNA recombination</keyword>
<evidence type="ECO:0000256" key="3">
    <source>
        <dbReference type="ARBA" id="ARBA00022741"/>
    </source>
</evidence>
<feature type="binding site" evidence="9">
    <location>
        <begin position="109"/>
        <end position="116"/>
    </location>
    <ligand>
        <name>ATP</name>
        <dbReference type="ChEBI" id="CHEBI:30616"/>
    </ligand>
</feature>
<name>A0A8G1EFV5_9EURY</name>
<dbReference type="InterPro" id="IPR020588">
    <property type="entry name" value="RecA_ATP-bd"/>
</dbReference>
<sequence>MSSGSLDLEDLPGVGPTTADKLREAGYATVESIATASPADLAEAAEIGESSAKKVIKAARELADIGGFKTGIAVLEDRKEVKKLKTFVPEFDELLGGGLETKSISEVYGEFGSGKSQIAHQMAVNAYLAEEFGGLGGSCVYIDTENTFRPERIEQMVRGLEVEGYDVPPFEEFLEHIHVAKGYTSDHQMLLVESARDLANELKETEYPVRLIVVDSLTAHFRAEYAGRGTLSVRQQKLNRHMYDLAKLAEEHNAVVLVTNQVQSNPGVFFGDPTKPIGGNIVGHAAKFRLYLRKSKGGRRIAKLVDSPNLPEGEAAFVVEEGGLKP</sequence>
<dbReference type="NCBIfam" id="NF003301">
    <property type="entry name" value="PRK04301.1"/>
    <property type="match status" value="1"/>
</dbReference>
<dbReference type="InterPro" id="IPR020587">
    <property type="entry name" value="RecA_monomer-monomer_interface"/>
</dbReference>
<evidence type="ECO:0000256" key="10">
    <source>
        <dbReference type="PIRNR" id="PIRNR005856"/>
    </source>
</evidence>
<dbReference type="Gene3D" id="3.40.50.300">
    <property type="entry name" value="P-loop containing nucleotide triphosphate hydrolases"/>
    <property type="match status" value="1"/>
</dbReference>
<dbReference type="PROSITE" id="PS50162">
    <property type="entry name" value="RECA_2"/>
    <property type="match status" value="1"/>
</dbReference>
<dbReference type="GO" id="GO:0140664">
    <property type="term" value="F:ATP-dependent DNA damage sensor activity"/>
    <property type="evidence" value="ECO:0007669"/>
    <property type="project" value="InterPro"/>
</dbReference>
<keyword evidence="5 9" id="KW-0067">ATP-binding</keyword>
<evidence type="ECO:0000259" key="12">
    <source>
        <dbReference type="PROSITE" id="PS50163"/>
    </source>
</evidence>
<keyword evidence="14" id="KW-1185">Reference proteome</keyword>
<dbReference type="SMART" id="SM00382">
    <property type="entry name" value="AAA"/>
    <property type="match status" value="1"/>
</dbReference>
<evidence type="ECO:0000256" key="4">
    <source>
        <dbReference type="ARBA" id="ARBA00022763"/>
    </source>
</evidence>
<dbReference type="InterPro" id="IPR027417">
    <property type="entry name" value="P-loop_NTPase"/>
</dbReference>
<evidence type="ECO:0000256" key="8">
    <source>
        <dbReference type="ARBA" id="ARBA00025684"/>
    </source>
</evidence>
<dbReference type="InterPro" id="IPR003593">
    <property type="entry name" value="AAA+_ATPase"/>
</dbReference>
<evidence type="ECO:0000256" key="2">
    <source>
        <dbReference type="ARBA" id="ARBA00018144"/>
    </source>
</evidence>
<proteinExistence type="inferred from homology"/>
<dbReference type="InterPro" id="IPR003583">
    <property type="entry name" value="Hlx-hairpin-Hlx_DNA-bd_motif"/>
</dbReference>
<dbReference type="RefSeq" id="WP_220682284.1">
    <property type="nucleotide sequence ID" value="NZ_CP037968.1"/>
</dbReference>
<protein>
    <recommendedName>
        <fullName evidence="2 9">DNA repair and recombination protein RadA</fullName>
    </recommendedName>
</protein>
<dbReference type="FunFam" id="3.40.50.300:FF:002052">
    <property type="entry name" value="DNA repair protein RAD51 homolog"/>
    <property type="match status" value="1"/>
</dbReference>
<dbReference type="InterPro" id="IPR010995">
    <property type="entry name" value="DNA_repair_Rad51/TF_NusA_a-hlx"/>
</dbReference>
<evidence type="ECO:0000259" key="11">
    <source>
        <dbReference type="PROSITE" id="PS50162"/>
    </source>
</evidence>
<dbReference type="PROSITE" id="PS50163">
    <property type="entry name" value="RECA_3"/>
    <property type="match status" value="1"/>
</dbReference>
<dbReference type="PIRSF" id="PIRSF005856">
    <property type="entry name" value="Rad51"/>
    <property type="match status" value="1"/>
</dbReference>
<dbReference type="SUPFAM" id="SSF47794">
    <property type="entry name" value="Rad51 N-terminal domain-like"/>
    <property type="match status" value="1"/>
</dbReference>
<dbReference type="HAMAP" id="MF_00348">
    <property type="entry name" value="RadA_arch"/>
    <property type="match status" value="1"/>
</dbReference>